<comment type="catalytic activity">
    <reaction evidence="1 9">
        <text>guanosine(46) in tRNA + S-adenosyl-L-methionine = N(7)-methylguanosine(46) in tRNA + S-adenosyl-L-homocysteine</text>
        <dbReference type="Rhea" id="RHEA:42708"/>
        <dbReference type="Rhea" id="RHEA-COMP:10188"/>
        <dbReference type="Rhea" id="RHEA-COMP:10189"/>
        <dbReference type="ChEBI" id="CHEBI:57856"/>
        <dbReference type="ChEBI" id="CHEBI:59789"/>
        <dbReference type="ChEBI" id="CHEBI:74269"/>
        <dbReference type="ChEBI" id="CHEBI:74480"/>
        <dbReference type="EC" id="2.1.1.33"/>
    </reaction>
</comment>
<comment type="subcellular location">
    <subcellularLocation>
        <location evidence="9">Nucleus</location>
    </subcellularLocation>
</comment>
<dbReference type="InterPro" id="IPR003358">
    <property type="entry name" value="tRNA_(Gua-N-7)_MeTrfase_Trmb"/>
</dbReference>
<dbReference type="HAMAP" id="MF_03055">
    <property type="entry name" value="tRNA_methyltr_TrmB_euk"/>
    <property type="match status" value="1"/>
</dbReference>
<dbReference type="InterPro" id="IPR029063">
    <property type="entry name" value="SAM-dependent_MTases_sf"/>
</dbReference>
<organism evidence="11 12">
    <name type="scientific">Tribonema minus</name>
    <dbReference type="NCBI Taxonomy" id="303371"/>
    <lineage>
        <taxon>Eukaryota</taxon>
        <taxon>Sar</taxon>
        <taxon>Stramenopiles</taxon>
        <taxon>Ochrophyta</taxon>
        <taxon>PX clade</taxon>
        <taxon>Xanthophyceae</taxon>
        <taxon>Tribonematales</taxon>
        <taxon>Tribonemataceae</taxon>
        <taxon>Tribonema</taxon>
    </lineage>
</organism>
<keyword evidence="7 9" id="KW-0694">RNA-binding</keyword>
<dbReference type="InterPro" id="IPR025763">
    <property type="entry name" value="Trm8_euk"/>
</dbReference>
<evidence type="ECO:0000313" key="11">
    <source>
        <dbReference type="EMBL" id="KAG5192114.1"/>
    </source>
</evidence>
<dbReference type="GO" id="GO:0000049">
    <property type="term" value="F:tRNA binding"/>
    <property type="evidence" value="ECO:0007669"/>
    <property type="project" value="UniProtKB-UniRule"/>
</dbReference>
<dbReference type="GO" id="GO:0005634">
    <property type="term" value="C:nucleus"/>
    <property type="evidence" value="ECO:0007669"/>
    <property type="project" value="UniProtKB-SubCell"/>
</dbReference>
<keyword evidence="2 9" id="KW-0820">tRNA-binding</keyword>
<dbReference type="GO" id="GO:0043527">
    <property type="term" value="C:tRNA methyltransferase complex"/>
    <property type="evidence" value="ECO:0007669"/>
    <property type="project" value="TreeGrafter"/>
</dbReference>
<feature type="active site" evidence="9">
    <location>
        <position position="153"/>
    </location>
</feature>
<feature type="binding site" evidence="9">
    <location>
        <begin position="130"/>
        <end position="131"/>
    </location>
    <ligand>
        <name>S-adenosyl-L-methionine</name>
        <dbReference type="ChEBI" id="CHEBI:59789"/>
    </ligand>
</feature>
<keyword evidence="5 9" id="KW-0949">S-adenosyl-L-methionine</keyword>
<feature type="region of interest" description="Disordered" evidence="10">
    <location>
        <begin position="1"/>
        <end position="24"/>
    </location>
</feature>
<dbReference type="PANTHER" id="PTHR23417:SF16">
    <property type="entry name" value="TRNA (GUANINE-N(7)-)-METHYLTRANSFERASE"/>
    <property type="match status" value="1"/>
</dbReference>
<keyword evidence="6 9" id="KW-0819">tRNA processing</keyword>
<dbReference type="EC" id="2.1.1.33" evidence="9"/>
<dbReference type="Pfam" id="PF02390">
    <property type="entry name" value="Methyltransf_4"/>
    <property type="match status" value="1"/>
</dbReference>
<evidence type="ECO:0000256" key="3">
    <source>
        <dbReference type="ARBA" id="ARBA00022603"/>
    </source>
</evidence>
<dbReference type="EMBL" id="JAFCMP010000010">
    <property type="protein sequence ID" value="KAG5192114.1"/>
    <property type="molecule type" value="Genomic_DNA"/>
</dbReference>
<keyword evidence="4 9" id="KW-0808">Transferase</keyword>
<comment type="caution">
    <text evidence="11">The sequence shown here is derived from an EMBL/GenBank/DDBJ whole genome shotgun (WGS) entry which is preliminary data.</text>
</comment>
<dbReference type="PROSITE" id="PS51625">
    <property type="entry name" value="SAM_MT_TRMB"/>
    <property type="match status" value="1"/>
</dbReference>
<comment type="pathway">
    <text evidence="9">tRNA modification; N(7)-methylguanine-tRNA biosynthesis.</text>
</comment>
<evidence type="ECO:0000256" key="6">
    <source>
        <dbReference type="ARBA" id="ARBA00022694"/>
    </source>
</evidence>
<evidence type="ECO:0000256" key="4">
    <source>
        <dbReference type="ARBA" id="ARBA00022679"/>
    </source>
</evidence>
<dbReference type="CDD" id="cd02440">
    <property type="entry name" value="AdoMet_MTases"/>
    <property type="match status" value="1"/>
</dbReference>
<comment type="caution">
    <text evidence="9">Lacks conserved residue(s) required for the propagation of feature annotation.</text>
</comment>
<evidence type="ECO:0000256" key="8">
    <source>
        <dbReference type="ARBA" id="ARBA00023242"/>
    </source>
</evidence>
<dbReference type="Proteomes" id="UP000664859">
    <property type="component" value="Unassembled WGS sequence"/>
</dbReference>
<protein>
    <recommendedName>
        <fullName evidence="9">tRNA (guanine-N(7)-)-methyltransferase</fullName>
        <ecNumber evidence="9">2.1.1.33</ecNumber>
    </recommendedName>
    <alternativeName>
        <fullName evidence="9">tRNA (guanine(46)-N(7))-methyltransferase</fullName>
    </alternativeName>
    <alternativeName>
        <fullName evidence="9">tRNA(m7G46)-methyltransferase</fullName>
    </alternativeName>
</protein>
<dbReference type="Gene3D" id="3.40.50.150">
    <property type="entry name" value="Vaccinia Virus protein VP39"/>
    <property type="match status" value="1"/>
</dbReference>
<evidence type="ECO:0000313" key="12">
    <source>
        <dbReference type="Proteomes" id="UP000664859"/>
    </source>
</evidence>
<reference evidence="11" key="1">
    <citation type="submission" date="2021-02" db="EMBL/GenBank/DDBJ databases">
        <title>First Annotated Genome of the Yellow-green Alga Tribonema minus.</title>
        <authorList>
            <person name="Mahan K.M."/>
        </authorList>
    </citation>
    <scope>NUCLEOTIDE SEQUENCE</scope>
    <source>
        <strain evidence="11">UTEX B ZZ1240</strain>
    </source>
</reference>
<evidence type="ECO:0000256" key="10">
    <source>
        <dbReference type="SAM" id="MobiDB-lite"/>
    </source>
</evidence>
<keyword evidence="12" id="KW-1185">Reference proteome</keyword>
<accession>A0A836CNR8</accession>
<sequence length="259" mass="28830">MGKRGRNPPEPDASGEAITKDGEMPQKRFYRSRAHVNPLSHNSAYRYPRCPEEAPWAQLYPGVDNPVVRVVDIGCGFGGLTVALAKLLPDKCVLAMEIRDKVAEFVRLRIEALRREHPGAYANAAVLRANAMVNLPNYLARGQLDKAFFAFPDPHFKAKNHRRRIVSDALLSEYAFFLRPGGLLYTITDVEALHAWHVARCGAHAAFEALSAEEAEADSCVAAMREETEEGKKVARAGGAKYWAVFRRKEDADVSYSIF</sequence>
<name>A0A836CNR8_9STRA</name>
<dbReference type="GO" id="GO:0008176">
    <property type="term" value="F:tRNA (guanine(46)-N7)-methyltransferase activity"/>
    <property type="evidence" value="ECO:0007669"/>
    <property type="project" value="UniProtKB-UniRule"/>
</dbReference>
<evidence type="ECO:0000256" key="1">
    <source>
        <dbReference type="ARBA" id="ARBA00000142"/>
    </source>
</evidence>
<dbReference type="SUPFAM" id="SSF53335">
    <property type="entry name" value="S-adenosyl-L-methionine-dependent methyltransferases"/>
    <property type="match status" value="1"/>
</dbReference>
<evidence type="ECO:0000256" key="9">
    <source>
        <dbReference type="HAMAP-Rule" id="MF_03055"/>
    </source>
</evidence>
<evidence type="ECO:0000256" key="2">
    <source>
        <dbReference type="ARBA" id="ARBA00022555"/>
    </source>
</evidence>
<proteinExistence type="inferred from homology"/>
<feature type="binding site" evidence="9">
    <location>
        <position position="74"/>
    </location>
    <ligand>
        <name>S-adenosyl-L-methionine</name>
        <dbReference type="ChEBI" id="CHEBI:59789"/>
    </ligand>
</feature>
<keyword evidence="3 9" id="KW-0489">Methyltransferase</keyword>
<feature type="binding site" evidence="9">
    <location>
        <begin position="97"/>
        <end position="98"/>
    </location>
    <ligand>
        <name>S-adenosyl-L-methionine</name>
        <dbReference type="ChEBI" id="CHEBI:59789"/>
    </ligand>
</feature>
<feature type="binding site" evidence="9">
    <location>
        <begin position="228"/>
        <end position="230"/>
    </location>
    <ligand>
        <name>S-adenosyl-L-methionine</name>
        <dbReference type="ChEBI" id="CHEBI:59789"/>
    </ligand>
</feature>
<evidence type="ECO:0000256" key="5">
    <source>
        <dbReference type="ARBA" id="ARBA00022691"/>
    </source>
</evidence>
<evidence type="ECO:0000256" key="7">
    <source>
        <dbReference type="ARBA" id="ARBA00022884"/>
    </source>
</evidence>
<keyword evidence="8 9" id="KW-0539">Nucleus</keyword>
<dbReference type="UniPathway" id="UPA00989"/>
<dbReference type="PANTHER" id="PTHR23417">
    <property type="entry name" value="3-DEOXY-D-MANNO-OCTULOSONIC-ACID TRANSFERASE/TRNA GUANINE-N 7 - -METHYLTRANSFERASE"/>
    <property type="match status" value="1"/>
</dbReference>
<comment type="similarity">
    <text evidence="9">Belongs to the class I-like SAM-binding methyltransferase superfamily. TrmB family.</text>
</comment>
<dbReference type="AlphaFoldDB" id="A0A836CNR8"/>
<dbReference type="OrthoDB" id="47276at2759"/>
<gene>
    <name evidence="11" type="ORF">JKP88DRAFT_271212</name>
</gene>
<dbReference type="NCBIfam" id="TIGR00091">
    <property type="entry name" value="tRNA (guanosine(46)-N7)-methyltransferase TrmB"/>
    <property type="match status" value="1"/>
</dbReference>
<comment type="function">
    <text evidence="9">Catalyzes the formation of N(7)-methylguanine at position 46 (m7G46) in tRNA.</text>
</comment>